<feature type="transmembrane region" description="Helical" evidence="2">
    <location>
        <begin position="87"/>
        <end position="107"/>
    </location>
</feature>
<reference evidence="3 4" key="1">
    <citation type="submission" date="2019-06" db="EMBL/GenBank/DDBJ databases">
        <authorList>
            <person name="Li F."/>
        </authorList>
    </citation>
    <scope>NUCLEOTIDE SEQUENCE [LARGE SCALE GENOMIC DNA]</scope>
    <source>
        <strain evidence="3 4">10F1D-1</strain>
    </source>
</reference>
<evidence type="ECO:0008006" key="5">
    <source>
        <dbReference type="Google" id="ProtNLM"/>
    </source>
</evidence>
<keyword evidence="4" id="KW-1185">Reference proteome</keyword>
<name>A0A506Y1R1_9MICO</name>
<dbReference type="Proteomes" id="UP000316252">
    <property type="component" value="Unassembled WGS sequence"/>
</dbReference>
<evidence type="ECO:0000256" key="2">
    <source>
        <dbReference type="SAM" id="Phobius"/>
    </source>
</evidence>
<proteinExistence type="predicted"/>
<accession>A0A506Y1R1</accession>
<feature type="transmembrane region" description="Helical" evidence="2">
    <location>
        <begin position="57"/>
        <end position="80"/>
    </location>
</feature>
<dbReference type="EMBL" id="VHQG01000002">
    <property type="protein sequence ID" value="TPW75833.1"/>
    <property type="molecule type" value="Genomic_DNA"/>
</dbReference>
<feature type="transmembrane region" description="Helical" evidence="2">
    <location>
        <begin position="25"/>
        <end position="45"/>
    </location>
</feature>
<sequence length="162" mass="16290">MSSAVPVDPASHAAQQDPHDDQPDLGLGIIGSIVGTLLAAAIGAFVGAVTTVLHRQWIVGGIPLGLLIAIVLAGCLLAGFRFAFDSRLVAGGAALGVLGATALLALRGPGGSVLVVNDALGWTWSIAPTVIALVVLAWPRLARRTQPRTPRPAVSGGGTPSE</sequence>
<protein>
    <recommendedName>
        <fullName evidence="5">Histidinol dehydrogenase</fullName>
    </recommendedName>
</protein>
<comment type="caution">
    <text evidence="3">The sequence shown here is derived from an EMBL/GenBank/DDBJ whole genome shotgun (WGS) entry which is preliminary data.</text>
</comment>
<dbReference type="OrthoDB" id="3514174at2"/>
<evidence type="ECO:0000313" key="3">
    <source>
        <dbReference type="EMBL" id="TPW75833.1"/>
    </source>
</evidence>
<feature type="transmembrane region" description="Helical" evidence="2">
    <location>
        <begin position="119"/>
        <end position="138"/>
    </location>
</feature>
<keyword evidence="2" id="KW-1133">Transmembrane helix</keyword>
<gene>
    <name evidence="3" type="ORF">FJ657_08200</name>
</gene>
<dbReference type="RefSeq" id="WP_141163193.1">
    <property type="nucleotide sequence ID" value="NZ_VHQG01000002.1"/>
</dbReference>
<organism evidence="3 4">
    <name type="scientific">Schumannella soli</name>
    <dbReference type="NCBI Taxonomy" id="2590779"/>
    <lineage>
        <taxon>Bacteria</taxon>
        <taxon>Bacillati</taxon>
        <taxon>Actinomycetota</taxon>
        <taxon>Actinomycetes</taxon>
        <taxon>Micrococcales</taxon>
        <taxon>Microbacteriaceae</taxon>
        <taxon>Schumannella</taxon>
    </lineage>
</organism>
<keyword evidence="2" id="KW-0812">Transmembrane</keyword>
<keyword evidence="2" id="KW-0472">Membrane</keyword>
<evidence type="ECO:0000256" key="1">
    <source>
        <dbReference type="SAM" id="MobiDB-lite"/>
    </source>
</evidence>
<evidence type="ECO:0000313" key="4">
    <source>
        <dbReference type="Proteomes" id="UP000316252"/>
    </source>
</evidence>
<dbReference type="AlphaFoldDB" id="A0A506Y1R1"/>
<feature type="region of interest" description="Disordered" evidence="1">
    <location>
        <begin position="1"/>
        <end position="20"/>
    </location>
</feature>